<feature type="domain" description="J" evidence="3">
    <location>
        <begin position="13"/>
        <end position="79"/>
    </location>
</feature>
<feature type="transmembrane region" description="Helical" evidence="2">
    <location>
        <begin position="310"/>
        <end position="327"/>
    </location>
</feature>
<feature type="compositionally biased region" description="Basic and acidic residues" evidence="1">
    <location>
        <begin position="14"/>
        <end position="31"/>
    </location>
</feature>
<feature type="compositionally biased region" description="Basic and acidic residues" evidence="1">
    <location>
        <begin position="135"/>
        <end position="156"/>
    </location>
</feature>
<dbReference type="InterPro" id="IPR001623">
    <property type="entry name" value="DnaJ_domain"/>
</dbReference>
<dbReference type="Pfam" id="PF00226">
    <property type="entry name" value="DnaJ"/>
    <property type="match status" value="1"/>
</dbReference>
<keyword evidence="2" id="KW-0472">Membrane</keyword>
<evidence type="ECO:0000313" key="5">
    <source>
        <dbReference type="Proteomes" id="UP000705823"/>
    </source>
</evidence>
<feature type="region of interest" description="Disordered" evidence="1">
    <location>
        <begin position="1"/>
        <end position="205"/>
    </location>
</feature>
<dbReference type="PANTHER" id="PTHR43908:SF3">
    <property type="entry name" value="AT29763P-RELATED"/>
    <property type="match status" value="1"/>
</dbReference>
<evidence type="ECO:0000313" key="4">
    <source>
        <dbReference type="EMBL" id="TQQ83780.1"/>
    </source>
</evidence>
<dbReference type="OrthoDB" id="342535at2157"/>
<dbReference type="GO" id="GO:0071218">
    <property type="term" value="P:cellular response to misfolded protein"/>
    <property type="evidence" value="ECO:0007669"/>
    <property type="project" value="TreeGrafter"/>
</dbReference>
<protein>
    <submittedName>
        <fullName evidence="4">J domain-containing protein</fullName>
    </submittedName>
</protein>
<dbReference type="InterPro" id="IPR036869">
    <property type="entry name" value="J_dom_sf"/>
</dbReference>
<feature type="compositionally biased region" description="Low complexity" evidence="1">
    <location>
        <begin position="111"/>
        <end position="134"/>
    </location>
</feature>
<evidence type="ECO:0000259" key="3">
    <source>
        <dbReference type="PROSITE" id="PS50076"/>
    </source>
</evidence>
<reference evidence="4" key="1">
    <citation type="submission" date="2019-02" db="EMBL/GenBank/DDBJ databases">
        <title>Halonotius sp. a new haloarchaeum isolated from saline soil.</title>
        <authorList>
            <person name="Duran-Viseras A."/>
            <person name="Sanchez-Porro C."/>
            <person name="Ventosa A."/>
        </authorList>
    </citation>
    <scope>NUCLEOTIDE SEQUENCE</scope>
    <source>
        <strain evidence="4">F15B</strain>
    </source>
</reference>
<dbReference type="PRINTS" id="PR00625">
    <property type="entry name" value="JDOMAIN"/>
</dbReference>
<dbReference type="RefSeq" id="WP_142978697.1">
    <property type="nucleotide sequence ID" value="NZ_RKLU01000001.1"/>
</dbReference>
<sequence length="360" mass="38596">MSDSYEGTPSADSYYERLGVERSASDEEVNRASKRAKRAVHPDNNSSEQATAEREFDRVTDASDALTDSGSRAAYDTFIDDQGPDTGTELYEEWDAGGRPRPPSEWLSEPRSASSSTTTSASATTTTDSTATDTSRARTQEERRPNQRQRRSEQRTTEQAGRAAADATADATGQQAAAEGDTAGDNTTPSATPNRAPESVLGEDPEEMYSKYVLDSDAEWGSPEAAPAGTSQQDSNEDTVTARYVPTPIDRFVRVVVNTPLGSLLAVSIPKSRLLRGAIAVVWLAVAVVFGPVVELLAGLPFVLFPRIGPWLYTPLAAVVLLAPTAVPLETSAGVVAVLVLFSIGYYLLVRGSRLDPYAR</sequence>
<feature type="transmembrane region" description="Helical" evidence="2">
    <location>
        <begin position="274"/>
        <end position="298"/>
    </location>
</feature>
<feature type="transmembrane region" description="Helical" evidence="2">
    <location>
        <begin position="333"/>
        <end position="350"/>
    </location>
</feature>
<name>A0A8J8PEF1_9EURY</name>
<dbReference type="SUPFAM" id="SSF46565">
    <property type="entry name" value="Chaperone J-domain"/>
    <property type="match status" value="1"/>
</dbReference>
<feature type="compositionally biased region" description="Basic and acidic residues" evidence="1">
    <location>
        <begin position="51"/>
        <end position="61"/>
    </location>
</feature>
<dbReference type="CDD" id="cd06257">
    <property type="entry name" value="DnaJ"/>
    <property type="match status" value="1"/>
</dbReference>
<dbReference type="AlphaFoldDB" id="A0A8J8PEF1"/>
<organism evidence="4 5">
    <name type="scientific">Halonotius terrestris</name>
    <dbReference type="NCBI Taxonomy" id="2487750"/>
    <lineage>
        <taxon>Archaea</taxon>
        <taxon>Methanobacteriati</taxon>
        <taxon>Methanobacteriota</taxon>
        <taxon>Stenosarchaea group</taxon>
        <taxon>Halobacteria</taxon>
        <taxon>Halobacteriales</taxon>
        <taxon>Haloferacaceae</taxon>
        <taxon>Halonotius</taxon>
    </lineage>
</organism>
<comment type="caution">
    <text evidence="4">The sequence shown here is derived from an EMBL/GenBank/DDBJ whole genome shotgun (WGS) entry which is preliminary data.</text>
</comment>
<evidence type="ECO:0000256" key="1">
    <source>
        <dbReference type="SAM" id="MobiDB-lite"/>
    </source>
</evidence>
<accession>A0A8J8PEF1</accession>
<feature type="region of interest" description="Disordered" evidence="1">
    <location>
        <begin position="219"/>
        <end position="239"/>
    </location>
</feature>
<dbReference type="PROSITE" id="PS50076">
    <property type="entry name" value="DNAJ_2"/>
    <property type="match status" value="1"/>
</dbReference>
<evidence type="ECO:0000256" key="2">
    <source>
        <dbReference type="SAM" id="Phobius"/>
    </source>
</evidence>
<gene>
    <name evidence="4" type="ORF">EGH24_03075</name>
</gene>
<dbReference type="SMART" id="SM00271">
    <property type="entry name" value="DnaJ"/>
    <property type="match status" value="1"/>
</dbReference>
<dbReference type="Proteomes" id="UP000705823">
    <property type="component" value="Unassembled WGS sequence"/>
</dbReference>
<keyword evidence="2" id="KW-0812">Transmembrane</keyword>
<dbReference type="EMBL" id="RKLU01000001">
    <property type="protein sequence ID" value="TQQ83780.1"/>
    <property type="molecule type" value="Genomic_DNA"/>
</dbReference>
<dbReference type="Gene3D" id="1.10.287.110">
    <property type="entry name" value="DnaJ domain"/>
    <property type="match status" value="1"/>
</dbReference>
<keyword evidence="5" id="KW-1185">Reference proteome</keyword>
<dbReference type="InterPro" id="IPR051100">
    <property type="entry name" value="DnaJ_subfamily_B/C"/>
</dbReference>
<dbReference type="GO" id="GO:0030544">
    <property type="term" value="F:Hsp70 protein binding"/>
    <property type="evidence" value="ECO:0007669"/>
    <property type="project" value="TreeGrafter"/>
</dbReference>
<feature type="compositionally biased region" description="Polar residues" evidence="1">
    <location>
        <begin position="1"/>
        <end position="11"/>
    </location>
</feature>
<feature type="compositionally biased region" description="Low complexity" evidence="1">
    <location>
        <begin position="157"/>
        <end position="185"/>
    </location>
</feature>
<dbReference type="PANTHER" id="PTHR43908">
    <property type="entry name" value="AT29763P-RELATED"/>
    <property type="match status" value="1"/>
</dbReference>
<proteinExistence type="predicted"/>
<keyword evidence="2" id="KW-1133">Transmembrane helix</keyword>